<dbReference type="STRING" id="588581.Cpap_4023"/>
<organism evidence="1 2">
    <name type="scientific">Ruminiclostridium papyrosolvens DSM 2782</name>
    <dbReference type="NCBI Taxonomy" id="588581"/>
    <lineage>
        <taxon>Bacteria</taxon>
        <taxon>Bacillati</taxon>
        <taxon>Bacillota</taxon>
        <taxon>Clostridia</taxon>
        <taxon>Eubacteriales</taxon>
        <taxon>Oscillospiraceae</taxon>
        <taxon>Ruminiclostridium</taxon>
    </lineage>
</organism>
<reference evidence="1" key="1">
    <citation type="submission" date="2009-07" db="EMBL/GenBank/DDBJ databases">
        <authorList>
            <consortium name="US DOE Joint Genome Institute (JGI-PGF)"/>
            <person name="Lucas S."/>
            <person name="Copeland A."/>
            <person name="Lapidus A."/>
            <person name="Glavina del Rio T."/>
            <person name="Tice H."/>
            <person name="Bruce D."/>
            <person name="Goodwin L."/>
            <person name="Pitluck S."/>
            <person name="Larimer F."/>
            <person name="Land M.L."/>
            <person name="Mouttaki H."/>
            <person name="He Z."/>
            <person name="Zhou J."/>
            <person name="Hemme C.L."/>
        </authorList>
    </citation>
    <scope>NUCLEOTIDE SEQUENCE [LARGE SCALE GENOMIC DNA]</scope>
    <source>
        <strain evidence="1">DSM 2782</strain>
    </source>
</reference>
<dbReference type="InterPro" id="IPR025332">
    <property type="entry name" value="DUF4238"/>
</dbReference>
<evidence type="ECO:0000313" key="1">
    <source>
        <dbReference type="EMBL" id="EGD49585.1"/>
    </source>
</evidence>
<dbReference type="Pfam" id="PF14022">
    <property type="entry name" value="DUF4238"/>
    <property type="match status" value="1"/>
</dbReference>
<evidence type="ECO:0000313" key="2">
    <source>
        <dbReference type="Proteomes" id="UP000003860"/>
    </source>
</evidence>
<evidence type="ECO:0008006" key="3">
    <source>
        <dbReference type="Google" id="ProtNLM"/>
    </source>
</evidence>
<dbReference type="AlphaFoldDB" id="F1T7Y7"/>
<keyword evidence="2" id="KW-1185">Reference proteome</keyword>
<name>F1T7Y7_9FIRM</name>
<dbReference type="EMBL" id="ACXX02000001">
    <property type="protein sequence ID" value="EGD49585.1"/>
    <property type="molecule type" value="Genomic_DNA"/>
</dbReference>
<dbReference type="RefSeq" id="WP_004616413.1">
    <property type="nucleotide sequence ID" value="NZ_ACXX02000001.1"/>
</dbReference>
<protein>
    <recommendedName>
        <fullName evidence="3">DUF4238 domain-containing protein</fullName>
    </recommendedName>
</protein>
<comment type="caution">
    <text evidence="1">The sequence shown here is derived from an EMBL/GenBank/DDBJ whole genome shotgun (WGS) entry which is preliminary data.</text>
</comment>
<sequence length="275" mass="31872">MEKRNHHYVPQFYLNYFTDPSTPSIYSPYVWVYDKADESIKNKAPKNIAYEKGYNDIEDSEGNISSIVEDQFEKEIETPVSRVFRKLVKLNYISRSERLMLCKFVFSMVERVPKFSKTFKVLIESGRIKELSIKGIDYDNLSSKVMMDSVVRVTHVASHLLLRMSWSLLIAQEGTSFITSDNPVVIKDPDNLNMELCGFASSPQVEVTFPLTQKICLFGSWGRYRRIIEQVNADEVKEINFETFKYSHKYLFSSSKNFAKEILIVNNMVNNGLIC</sequence>
<accession>F1T7Y7</accession>
<dbReference type="eggNOG" id="ENOG5030ZH6">
    <property type="taxonomic scope" value="Bacteria"/>
</dbReference>
<proteinExistence type="predicted"/>
<dbReference type="OrthoDB" id="581042at2"/>
<dbReference type="Proteomes" id="UP000003860">
    <property type="component" value="Unassembled WGS sequence"/>
</dbReference>
<reference evidence="1" key="2">
    <citation type="submission" date="2011-01" db="EMBL/GenBank/DDBJ databases">
        <title>The Non-contiguous Finished genome of Clostridium papyrosolvens.</title>
        <authorList>
            <person name="Lucas S."/>
            <person name="Copeland A."/>
            <person name="Lapidus A."/>
            <person name="Cheng J.-F."/>
            <person name="Goodwin L."/>
            <person name="Pitluck S."/>
            <person name="Misra M."/>
            <person name="Chertkov O."/>
            <person name="Detter J.C."/>
            <person name="Han C."/>
            <person name="Tapia R."/>
            <person name="Land M."/>
            <person name="Hauser L."/>
            <person name="Kyrpides N."/>
            <person name="Ivanova N."/>
            <person name="Pagani I."/>
            <person name="Mouttaki H."/>
            <person name="He Z."/>
            <person name="Zhou J."/>
            <person name="Hemme C.L."/>
            <person name="Woyke T."/>
        </authorList>
    </citation>
    <scope>NUCLEOTIDE SEQUENCE [LARGE SCALE GENOMIC DNA]</scope>
    <source>
        <strain evidence="1">DSM 2782</strain>
    </source>
</reference>
<gene>
    <name evidence="1" type="ORF">Cpap_4023</name>
</gene>